<dbReference type="PRINTS" id="PR00081">
    <property type="entry name" value="GDHRDH"/>
</dbReference>
<keyword evidence="2" id="KW-0560">Oxidoreductase</keyword>
<dbReference type="GeneID" id="19323855"/>
<name>R8BNG0_PHAM7</name>
<dbReference type="HOGENOM" id="CLU_010194_44_0_1"/>
<dbReference type="GO" id="GO:0016491">
    <property type="term" value="F:oxidoreductase activity"/>
    <property type="evidence" value="ECO:0007669"/>
    <property type="project" value="UniProtKB-KW"/>
</dbReference>
<sequence length="322" mass="35021">MSPFGFSTTSEEVCATFANRIKGRTFLVTGTSTKGLGASCATQLARQSPEQIILVSRTKAKVEPVIEEIKAINASIRVTFVEYELTDFDSVRKAAEQILSDKGISKIDAVINNAGVMNVKEYTTDKQGNELTFSANHLGHFLLTNLIMPKILAAGKGSRIVNVTSRGHRISSVRFSDPAFSNGKDYDGWSAYGQSKTANILFSFELARRLGERGIFAYSVHPGGIWDTGLTTHLENKDFEEIDAIALKNTGVPWPGVDKPKTMSQGSSSLLAAALDPAFESQNGHFVEDCQLSEPLGYATDEGNAKDLWVLSEELVGQKFDV</sequence>
<dbReference type="InterPro" id="IPR036291">
    <property type="entry name" value="NAD(P)-bd_dom_sf"/>
</dbReference>
<dbReference type="SUPFAM" id="SSF51735">
    <property type="entry name" value="NAD(P)-binding Rossmann-fold domains"/>
    <property type="match status" value="1"/>
</dbReference>
<dbReference type="Gene3D" id="3.40.50.720">
    <property type="entry name" value="NAD(P)-binding Rossmann-like Domain"/>
    <property type="match status" value="1"/>
</dbReference>
<organism evidence="4 5">
    <name type="scientific">Phaeoacremonium minimum (strain UCR-PA7)</name>
    <name type="common">Esca disease fungus</name>
    <name type="synonym">Togninia minima</name>
    <dbReference type="NCBI Taxonomy" id="1286976"/>
    <lineage>
        <taxon>Eukaryota</taxon>
        <taxon>Fungi</taxon>
        <taxon>Dikarya</taxon>
        <taxon>Ascomycota</taxon>
        <taxon>Pezizomycotina</taxon>
        <taxon>Sordariomycetes</taxon>
        <taxon>Sordariomycetidae</taxon>
        <taxon>Togniniales</taxon>
        <taxon>Togniniaceae</taxon>
        <taxon>Phaeoacremonium</taxon>
    </lineage>
</organism>
<accession>R8BNG0</accession>
<dbReference type="EMBL" id="KB933059">
    <property type="protein sequence ID" value="EOO00938.1"/>
    <property type="molecule type" value="Genomic_DNA"/>
</dbReference>
<gene>
    <name evidence="4" type="ORF">UCRPA7_3500</name>
</gene>
<reference evidence="5" key="1">
    <citation type="journal article" date="2013" name="Genome Announc.">
        <title>Draft genome sequence of the ascomycete Phaeoacremonium aleophilum strain UCR-PA7, a causal agent of the esca disease complex in grapevines.</title>
        <authorList>
            <person name="Blanco-Ulate B."/>
            <person name="Rolshausen P."/>
            <person name="Cantu D."/>
        </authorList>
    </citation>
    <scope>NUCLEOTIDE SEQUENCE [LARGE SCALE GENOMIC DNA]</scope>
    <source>
        <strain evidence="5">UCR-PA7</strain>
    </source>
</reference>
<dbReference type="AlphaFoldDB" id="R8BNG0"/>
<dbReference type="InterPro" id="IPR002347">
    <property type="entry name" value="SDR_fam"/>
</dbReference>
<keyword evidence="5" id="KW-1185">Reference proteome</keyword>
<protein>
    <submittedName>
        <fullName evidence="4">Putative short-chain dehydrogenase protein</fullName>
    </submittedName>
</protein>
<proteinExistence type="inferred from homology"/>
<dbReference type="Pfam" id="PF00106">
    <property type="entry name" value="adh_short"/>
    <property type="match status" value="1"/>
</dbReference>
<dbReference type="PANTHER" id="PTHR24320:SF283">
    <property type="entry name" value="RETINOL DEHYDROGENASE 11"/>
    <property type="match status" value="1"/>
</dbReference>
<dbReference type="Proteomes" id="UP000014074">
    <property type="component" value="Unassembled WGS sequence"/>
</dbReference>
<dbReference type="OrthoDB" id="191139at2759"/>
<dbReference type="eggNOG" id="KOG1208">
    <property type="taxonomic scope" value="Eukaryota"/>
</dbReference>
<dbReference type="KEGG" id="tmn:UCRPA7_3500"/>
<dbReference type="PANTHER" id="PTHR24320">
    <property type="entry name" value="RETINOL DEHYDROGENASE"/>
    <property type="match status" value="1"/>
</dbReference>
<dbReference type="RefSeq" id="XP_007914296.1">
    <property type="nucleotide sequence ID" value="XM_007916105.1"/>
</dbReference>
<evidence type="ECO:0000313" key="5">
    <source>
        <dbReference type="Proteomes" id="UP000014074"/>
    </source>
</evidence>
<evidence type="ECO:0000313" key="4">
    <source>
        <dbReference type="EMBL" id="EOO00938.1"/>
    </source>
</evidence>
<evidence type="ECO:0000256" key="3">
    <source>
        <dbReference type="RuleBase" id="RU000363"/>
    </source>
</evidence>
<evidence type="ECO:0000256" key="1">
    <source>
        <dbReference type="ARBA" id="ARBA00006484"/>
    </source>
</evidence>
<comment type="similarity">
    <text evidence="1 3">Belongs to the short-chain dehydrogenases/reductases (SDR) family.</text>
</comment>
<dbReference type="PRINTS" id="PR00080">
    <property type="entry name" value="SDRFAMILY"/>
</dbReference>
<evidence type="ECO:0000256" key="2">
    <source>
        <dbReference type="ARBA" id="ARBA00023002"/>
    </source>
</evidence>